<reference evidence="2" key="1">
    <citation type="journal article" date="2020" name="Stud. Mycol.">
        <title>101 Dothideomycetes genomes: a test case for predicting lifestyles and emergence of pathogens.</title>
        <authorList>
            <person name="Haridas S."/>
            <person name="Albert R."/>
            <person name="Binder M."/>
            <person name="Bloem J."/>
            <person name="Labutti K."/>
            <person name="Salamov A."/>
            <person name="Andreopoulos B."/>
            <person name="Baker S."/>
            <person name="Barry K."/>
            <person name="Bills G."/>
            <person name="Bluhm B."/>
            <person name="Cannon C."/>
            <person name="Castanera R."/>
            <person name="Culley D."/>
            <person name="Daum C."/>
            <person name="Ezra D."/>
            <person name="Gonzalez J."/>
            <person name="Henrissat B."/>
            <person name="Kuo A."/>
            <person name="Liang C."/>
            <person name="Lipzen A."/>
            <person name="Lutzoni F."/>
            <person name="Magnuson J."/>
            <person name="Mondo S."/>
            <person name="Nolan M."/>
            <person name="Ohm R."/>
            <person name="Pangilinan J."/>
            <person name="Park H.-J."/>
            <person name="Ramirez L."/>
            <person name="Alfaro M."/>
            <person name="Sun H."/>
            <person name="Tritt A."/>
            <person name="Yoshinaga Y."/>
            <person name="Zwiers L.-H."/>
            <person name="Turgeon B."/>
            <person name="Goodwin S."/>
            <person name="Spatafora J."/>
            <person name="Crous P."/>
            <person name="Grigoriev I."/>
        </authorList>
    </citation>
    <scope>NUCLEOTIDE SEQUENCE</scope>
    <source>
        <strain evidence="2">CBS 122368</strain>
    </source>
</reference>
<feature type="region of interest" description="Disordered" evidence="1">
    <location>
        <begin position="99"/>
        <end position="238"/>
    </location>
</feature>
<dbReference type="OrthoDB" id="3941875at2759"/>
<proteinExistence type="predicted"/>
<dbReference type="Proteomes" id="UP000800094">
    <property type="component" value="Unassembled WGS sequence"/>
</dbReference>
<dbReference type="EMBL" id="ML987190">
    <property type="protein sequence ID" value="KAF2254138.1"/>
    <property type="molecule type" value="Genomic_DNA"/>
</dbReference>
<evidence type="ECO:0000313" key="3">
    <source>
        <dbReference type="Proteomes" id="UP000800094"/>
    </source>
</evidence>
<gene>
    <name evidence="2" type="ORF">BU26DRAFT_134186</name>
</gene>
<protein>
    <submittedName>
        <fullName evidence="2">Uncharacterized protein</fullName>
    </submittedName>
</protein>
<feature type="compositionally biased region" description="Polar residues" evidence="1">
    <location>
        <begin position="151"/>
        <end position="161"/>
    </location>
</feature>
<sequence>MKSRPGSPPTTMASPHGLIDSCDIVTTQGAFLGPCLRTPVFENGYDKDFLDRLHRKLELLVMVQGWRTGKYREAADEWPIGRTPPEIKERRAAEMKAQRELWDSDCSTGDEDPNVIYTRVGPGKTVAAPDRPPRRPTPPVPGQADSLPTPALSTESPLNTSHRTKRRRIPEEGEEASVTTEDAAPNMLQQKRQKRQRAFDVGGGEKGGKERRSKVRVATRTNSTWLERLRPRPKPSAG</sequence>
<dbReference type="AlphaFoldDB" id="A0A6A6IV80"/>
<keyword evidence="3" id="KW-1185">Reference proteome</keyword>
<evidence type="ECO:0000256" key="1">
    <source>
        <dbReference type="SAM" id="MobiDB-lite"/>
    </source>
</evidence>
<dbReference type="GeneID" id="54573035"/>
<evidence type="ECO:0000313" key="2">
    <source>
        <dbReference type="EMBL" id="KAF2254138.1"/>
    </source>
</evidence>
<accession>A0A6A6IV80</accession>
<organism evidence="2 3">
    <name type="scientific">Trematosphaeria pertusa</name>
    <dbReference type="NCBI Taxonomy" id="390896"/>
    <lineage>
        <taxon>Eukaryota</taxon>
        <taxon>Fungi</taxon>
        <taxon>Dikarya</taxon>
        <taxon>Ascomycota</taxon>
        <taxon>Pezizomycotina</taxon>
        <taxon>Dothideomycetes</taxon>
        <taxon>Pleosporomycetidae</taxon>
        <taxon>Pleosporales</taxon>
        <taxon>Massarineae</taxon>
        <taxon>Trematosphaeriaceae</taxon>
        <taxon>Trematosphaeria</taxon>
    </lineage>
</organism>
<dbReference type="RefSeq" id="XP_033689142.1">
    <property type="nucleotide sequence ID" value="XM_033819705.1"/>
</dbReference>
<name>A0A6A6IV80_9PLEO</name>